<keyword evidence="2" id="KW-1185">Reference proteome</keyword>
<accession>A0ACB7TJN9</accession>
<proteinExistence type="predicted"/>
<reference evidence="1" key="1">
    <citation type="submission" date="2020-05" db="EMBL/GenBank/DDBJ databases">
        <title>Large-scale comparative analyses of tick genomes elucidate their genetic diversity and vector capacities.</title>
        <authorList>
            <person name="Jia N."/>
            <person name="Wang J."/>
            <person name="Shi W."/>
            <person name="Du L."/>
            <person name="Sun Y."/>
            <person name="Zhan W."/>
            <person name="Jiang J."/>
            <person name="Wang Q."/>
            <person name="Zhang B."/>
            <person name="Ji P."/>
            <person name="Sakyi L.B."/>
            <person name="Cui X."/>
            <person name="Yuan T."/>
            <person name="Jiang B."/>
            <person name="Yang W."/>
            <person name="Lam T.T.-Y."/>
            <person name="Chang Q."/>
            <person name="Ding S."/>
            <person name="Wang X."/>
            <person name="Zhu J."/>
            <person name="Ruan X."/>
            <person name="Zhao L."/>
            <person name="Wei J."/>
            <person name="Que T."/>
            <person name="Du C."/>
            <person name="Cheng J."/>
            <person name="Dai P."/>
            <person name="Han X."/>
            <person name="Huang E."/>
            <person name="Gao Y."/>
            <person name="Liu J."/>
            <person name="Shao H."/>
            <person name="Ye R."/>
            <person name="Li L."/>
            <person name="Wei W."/>
            <person name="Wang X."/>
            <person name="Wang C."/>
            <person name="Yang T."/>
            <person name="Huo Q."/>
            <person name="Li W."/>
            <person name="Guo W."/>
            <person name="Chen H."/>
            <person name="Zhou L."/>
            <person name="Ni X."/>
            <person name="Tian J."/>
            <person name="Zhou Y."/>
            <person name="Sheng Y."/>
            <person name="Liu T."/>
            <person name="Pan Y."/>
            <person name="Xia L."/>
            <person name="Li J."/>
            <person name="Zhao F."/>
            <person name="Cao W."/>
        </authorList>
    </citation>
    <scope>NUCLEOTIDE SEQUENCE</scope>
    <source>
        <strain evidence="1">Hyas-2018</strain>
    </source>
</reference>
<comment type="caution">
    <text evidence="1">The sequence shown here is derived from an EMBL/GenBank/DDBJ whole genome shotgun (WGS) entry which is preliminary data.</text>
</comment>
<dbReference type="EMBL" id="CM023481">
    <property type="protein sequence ID" value="KAH6945592.1"/>
    <property type="molecule type" value="Genomic_DNA"/>
</dbReference>
<protein>
    <submittedName>
        <fullName evidence="1">Uncharacterized protein</fullName>
    </submittedName>
</protein>
<dbReference type="Proteomes" id="UP000821845">
    <property type="component" value="Chromosome 1"/>
</dbReference>
<gene>
    <name evidence="1" type="ORF">HPB50_009276</name>
</gene>
<sequence>MFPGEVREASSQAETEVASDDEERLVDIDHLPIRSRIDIWKRREGRAMRKGMILIPKVKKQGRFPISAPGP</sequence>
<evidence type="ECO:0000313" key="2">
    <source>
        <dbReference type="Proteomes" id="UP000821845"/>
    </source>
</evidence>
<organism evidence="1 2">
    <name type="scientific">Hyalomma asiaticum</name>
    <name type="common">Tick</name>
    <dbReference type="NCBI Taxonomy" id="266040"/>
    <lineage>
        <taxon>Eukaryota</taxon>
        <taxon>Metazoa</taxon>
        <taxon>Ecdysozoa</taxon>
        <taxon>Arthropoda</taxon>
        <taxon>Chelicerata</taxon>
        <taxon>Arachnida</taxon>
        <taxon>Acari</taxon>
        <taxon>Parasitiformes</taxon>
        <taxon>Ixodida</taxon>
        <taxon>Ixodoidea</taxon>
        <taxon>Ixodidae</taxon>
        <taxon>Hyalomminae</taxon>
        <taxon>Hyalomma</taxon>
    </lineage>
</organism>
<name>A0ACB7TJN9_HYAAI</name>
<evidence type="ECO:0000313" key="1">
    <source>
        <dbReference type="EMBL" id="KAH6945592.1"/>
    </source>
</evidence>